<dbReference type="EMBL" id="CP030104">
    <property type="protein sequence ID" value="AWX45124.1"/>
    <property type="molecule type" value="Genomic_DNA"/>
</dbReference>
<dbReference type="OrthoDB" id="9814627at2"/>
<dbReference type="AlphaFoldDB" id="A0A2Z4LU76"/>
<dbReference type="Pfam" id="PF05593">
    <property type="entry name" value="RHS_repeat"/>
    <property type="match status" value="1"/>
</dbReference>
<protein>
    <recommendedName>
        <fullName evidence="3">RHS repeat protein</fullName>
    </recommendedName>
</protein>
<sequence>MKRTVVIAIMALVFIYGQTQEMPNLVPPAPEATALAKYVDIPVSFYNGTPNISIPIHTIDLEGISIPIYLSYHAKGIQVEEIASRVGLGWTMNFGGAITRQIRGTADEYVPNGIKGYLRDDFYETFFTSESTRLRIYNSVLLGKQDLYPDSFMFNFLGYSGKFIFDQRTKMPVIQHFTDLKIIPVWANGTVGEIAGWIVVTPDGFKLHFGLSKDGVLAARDKENIIENAVFSNGMLSNSPDSGSFGAYTSWYFMDITAPHGKTIKFKYIDEEPIYCRRNFDKIDFGSNVVSSFFAKVKPVQHQISEILFDQGKIKFIKANTEREDLDGAYALDKIQITDFQDTLVNSYQFNYSYTTGPATNVLSVLSTCDQKASKRLFLNSIDTYDKLGSTSLQPYQFFYDSILLPHRFSNSQDTWGYYNGKDNGDYLTFFDYGTTTINREVDTVKSQAGMLNKIQLPTGGSINYEYEQNRAIPPEYFKNLFFPDTNPTVSKSAGLAKNPLFFNGTVYESEPFVIGDIVGMARVITSLGLPNNCGTDQLMTTCPYSAQLIGPQSNITLINDSVDMQLVPGSYTIRVTPNTNISHDHNDIFNNPFGVLVVWNEDVGNQGDTELLFTSGNRIKKITLKDARGGTIEKEYEYRDQEGISSGRVFSLPSYYYIEDPLAGGVIIRRKYGARPGSPITYEQGNHEGYEYVTEHIIGENGKQGKTEHRFTVYADSGDFYEFPYHLATDNEWMRGKSLETKYYRKDMEGYTLIKEIKNTYRYGDLLGVPFHLMTPPLSPAASYGEIYEATRTKHVISLMIPFDQDGTLADPDEHNEFKTYYLTAGTLNLYSTEEKTYDGTAVLSKKTTYGHDYGNHYQVSESKSAVNNGKIVSTKMYYPSNKNSLSGLSPSAYTTLGLLEAMRPGELVQVETITESGAGTQLSTTTTRTNFRDWGNDLIAPENIQIAKNGSVLENRILYLDYDDRGNPLEITRADGISVSYIWGYNKTFPVAKIENATRTQIEALNGFGLNFNSGTRGLTLLQESTLRNNLSVAMITTYDYKPMVGLVNITDPKGYTTEYAYDTFNRLEHIKDNAGSIVEQYRYRYKN</sequence>
<name>A0A2Z4LU76_9FLAO</name>
<evidence type="ECO:0000313" key="2">
    <source>
        <dbReference type="Proteomes" id="UP000248536"/>
    </source>
</evidence>
<accession>A0A2Z4LU76</accession>
<evidence type="ECO:0008006" key="3">
    <source>
        <dbReference type="Google" id="ProtNLM"/>
    </source>
</evidence>
<proteinExistence type="predicted"/>
<keyword evidence="2" id="KW-1185">Reference proteome</keyword>
<reference evidence="1 2" key="1">
    <citation type="submission" date="2018-06" db="EMBL/GenBank/DDBJ databases">
        <title>Spongiibacterium sp. HME9304 Genome sequencing and assembly.</title>
        <authorList>
            <person name="Kang H."/>
            <person name="Kim H."/>
            <person name="Joh K."/>
        </authorList>
    </citation>
    <scope>NUCLEOTIDE SEQUENCE [LARGE SCALE GENOMIC DNA]</scope>
    <source>
        <strain evidence="1 2">HME9304</strain>
    </source>
</reference>
<dbReference type="InterPro" id="IPR031325">
    <property type="entry name" value="RHS_repeat"/>
</dbReference>
<dbReference type="RefSeq" id="WP_123877445.1">
    <property type="nucleotide sequence ID" value="NZ_CP030104.1"/>
</dbReference>
<dbReference type="KEGG" id="spon:HME9304_02134"/>
<evidence type="ECO:0000313" key="1">
    <source>
        <dbReference type="EMBL" id="AWX45124.1"/>
    </source>
</evidence>
<gene>
    <name evidence="1" type="ORF">HME9304_02134</name>
</gene>
<dbReference type="Proteomes" id="UP000248536">
    <property type="component" value="Chromosome"/>
</dbReference>
<dbReference type="Gene3D" id="2.180.10.10">
    <property type="entry name" value="RHS repeat-associated core"/>
    <property type="match status" value="1"/>
</dbReference>
<organism evidence="1 2">
    <name type="scientific">Flagellimonas maritima</name>
    <dbReference type="NCBI Taxonomy" id="1383885"/>
    <lineage>
        <taxon>Bacteria</taxon>
        <taxon>Pseudomonadati</taxon>
        <taxon>Bacteroidota</taxon>
        <taxon>Flavobacteriia</taxon>
        <taxon>Flavobacteriales</taxon>
        <taxon>Flavobacteriaceae</taxon>
        <taxon>Flagellimonas</taxon>
    </lineage>
</organism>